<evidence type="ECO:0000313" key="3">
    <source>
        <dbReference type="Proteomes" id="UP000317593"/>
    </source>
</evidence>
<dbReference type="EMBL" id="FXTH01000017">
    <property type="protein sequence ID" value="SMO84338.1"/>
    <property type="molecule type" value="Genomic_DNA"/>
</dbReference>
<dbReference type="InterPro" id="IPR043749">
    <property type="entry name" value="DUF5694"/>
</dbReference>
<name>A0A521EK92_9BACT</name>
<gene>
    <name evidence="2" type="ORF">SAMN06265218_1179</name>
</gene>
<dbReference type="AlphaFoldDB" id="A0A521EK92"/>
<accession>A0A521EK92</accession>
<keyword evidence="1" id="KW-0732">Signal</keyword>
<dbReference type="Pfam" id="PF18950">
    <property type="entry name" value="DUF5694"/>
    <property type="match status" value="1"/>
</dbReference>
<evidence type="ECO:0000313" key="2">
    <source>
        <dbReference type="EMBL" id="SMO84338.1"/>
    </source>
</evidence>
<proteinExistence type="predicted"/>
<keyword evidence="3" id="KW-1185">Reference proteome</keyword>
<evidence type="ECO:0008006" key="4">
    <source>
        <dbReference type="Google" id="ProtNLM"/>
    </source>
</evidence>
<dbReference type="OrthoDB" id="7055505at2"/>
<organism evidence="2 3">
    <name type="scientific">Fodinibius sediminis</name>
    <dbReference type="NCBI Taxonomy" id="1214077"/>
    <lineage>
        <taxon>Bacteria</taxon>
        <taxon>Pseudomonadati</taxon>
        <taxon>Balneolota</taxon>
        <taxon>Balneolia</taxon>
        <taxon>Balneolales</taxon>
        <taxon>Balneolaceae</taxon>
        <taxon>Fodinibius</taxon>
    </lineage>
</organism>
<evidence type="ECO:0000256" key="1">
    <source>
        <dbReference type="SAM" id="SignalP"/>
    </source>
</evidence>
<dbReference type="RefSeq" id="WP_142715588.1">
    <property type="nucleotide sequence ID" value="NZ_FXTH01000017.1"/>
</dbReference>
<feature type="signal peptide" evidence="1">
    <location>
        <begin position="1"/>
        <end position="21"/>
    </location>
</feature>
<sequence>MRTPLPLFFISFILIANAASAQDPGVSEDPRQLGKKSNTEVLVLATPHLRQIEYSLSPNMLDSLINVLENYAPDIIGIEALPGTQISEMRRRGGVYQSVVNRFADKQLNHGNKAREMLNLSWNKADDKANALLKYTRLSQTVADSTRLNLVNHLLASYRLHTAALQWSYVDKKKRLKQSTVSRESAIFLNELLESEDEISSISLRLAHALNLQRLYPIDDHMEKDVLADIKTGLTRALDDSTVQTVKNAPYRRKYKQILKQGIEDRTLFPLYQYMNSSAYIKQDQNVQWRNTFLDSSNPFLRKRLALWEVRNLNIAAHIRKASTEHTGGRLLVVIGASHKAFLDSYFNRLMGIEVLTLSDLLKS</sequence>
<protein>
    <recommendedName>
        <fullName evidence="4">TraB family protein</fullName>
    </recommendedName>
</protein>
<dbReference type="Proteomes" id="UP000317593">
    <property type="component" value="Unassembled WGS sequence"/>
</dbReference>
<reference evidence="2 3" key="1">
    <citation type="submission" date="2017-05" db="EMBL/GenBank/DDBJ databases">
        <authorList>
            <person name="Varghese N."/>
            <person name="Submissions S."/>
        </authorList>
    </citation>
    <scope>NUCLEOTIDE SEQUENCE [LARGE SCALE GENOMIC DNA]</scope>
    <source>
        <strain evidence="2 3">DSM 21194</strain>
    </source>
</reference>
<feature type="chain" id="PRO_5021940879" description="TraB family protein" evidence="1">
    <location>
        <begin position="22"/>
        <end position="364"/>
    </location>
</feature>